<dbReference type="Proteomes" id="UP000320839">
    <property type="component" value="Chromosome"/>
</dbReference>
<dbReference type="InterPro" id="IPR035897">
    <property type="entry name" value="Toll_tir_struct_dom_sf"/>
</dbReference>
<sequence>MGPRVFISYSHDSDEHKQRVREQVTCLRKAGVDARLDQYEVPAPPDGWPQWSARQVVQSHFTFVICTENYCRRFEGLEEAGKGLGVRWESRIIQNVLFYETGALSIGFITLLFGSEDWSLVPTALPRQTMVALTEQGLDTATPEFVQILPMVGHQGGEALPIPTTVQAFDTETDTDYFGPVIDRNLLAQAAAFNAMIHSRTLGKWEQLEHWAKKVLQQGLASLKLDPDLFSFMIEHALHVNAENEYTFSEAHFYLWGLVNYWPGFIMEIEEKHIPLILVAQQFEQSDWQSLLEPEVAAWEEFQSLVSDLQNSENPFPEQLERLRPLRRFLPDRGAELFGPGKDPP</sequence>
<dbReference type="RefSeq" id="WP_145455804.1">
    <property type="nucleotide sequence ID" value="NZ_CP036317.1"/>
</dbReference>
<proteinExistence type="predicted"/>
<gene>
    <name evidence="2" type="ORF">Pan153_24120</name>
</gene>
<dbReference type="InterPro" id="IPR013568">
    <property type="entry name" value="SEFIR_dom"/>
</dbReference>
<organism evidence="2 3">
    <name type="scientific">Gimesia panareensis</name>
    <dbReference type="NCBI Taxonomy" id="2527978"/>
    <lineage>
        <taxon>Bacteria</taxon>
        <taxon>Pseudomonadati</taxon>
        <taxon>Planctomycetota</taxon>
        <taxon>Planctomycetia</taxon>
        <taxon>Planctomycetales</taxon>
        <taxon>Planctomycetaceae</taxon>
        <taxon>Gimesia</taxon>
    </lineage>
</organism>
<evidence type="ECO:0000313" key="2">
    <source>
        <dbReference type="EMBL" id="QDV17757.1"/>
    </source>
</evidence>
<accession>A0A518FN59</accession>
<dbReference type="AlphaFoldDB" id="A0A518FN59"/>
<evidence type="ECO:0000259" key="1">
    <source>
        <dbReference type="PROSITE" id="PS51534"/>
    </source>
</evidence>
<dbReference type="Gene3D" id="3.40.50.10140">
    <property type="entry name" value="Toll/interleukin-1 receptor homology (TIR) domain"/>
    <property type="match status" value="1"/>
</dbReference>
<dbReference type="Pfam" id="PF13676">
    <property type="entry name" value="TIR_2"/>
    <property type="match status" value="1"/>
</dbReference>
<dbReference type="OrthoDB" id="5149141at2"/>
<dbReference type="InterPro" id="IPR000157">
    <property type="entry name" value="TIR_dom"/>
</dbReference>
<name>A0A518FN59_9PLAN</name>
<protein>
    <recommendedName>
        <fullName evidence="1">SEFIR domain-containing protein</fullName>
    </recommendedName>
</protein>
<reference evidence="2 3" key="1">
    <citation type="submission" date="2019-02" db="EMBL/GenBank/DDBJ databases">
        <title>Deep-cultivation of Planctomycetes and their phenomic and genomic characterization uncovers novel biology.</title>
        <authorList>
            <person name="Wiegand S."/>
            <person name="Jogler M."/>
            <person name="Boedeker C."/>
            <person name="Pinto D."/>
            <person name="Vollmers J."/>
            <person name="Rivas-Marin E."/>
            <person name="Kohn T."/>
            <person name="Peeters S.H."/>
            <person name="Heuer A."/>
            <person name="Rast P."/>
            <person name="Oberbeckmann S."/>
            <person name="Bunk B."/>
            <person name="Jeske O."/>
            <person name="Meyerdierks A."/>
            <person name="Storesund J.E."/>
            <person name="Kallscheuer N."/>
            <person name="Luecker S."/>
            <person name="Lage O.M."/>
            <person name="Pohl T."/>
            <person name="Merkel B.J."/>
            <person name="Hornburger P."/>
            <person name="Mueller R.-W."/>
            <person name="Bruemmer F."/>
            <person name="Labrenz M."/>
            <person name="Spormann A.M."/>
            <person name="Op den Camp H."/>
            <person name="Overmann J."/>
            <person name="Amann R."/>
            <person name="Jetten M.S.M."/>
            <person name="Mascher T."/>
            <person name="Medema M.H."/>
            <person name="Devos D.P."/>
            <person name="Kaster A.-K."/>
            <person name="Ovreas L."/>
            <person name="Rohde M."/>
            <person name="Galperin M.Y."/>
            <person name="Jogler C."/>
        </authorList>
    </citation>
    <scope>NUCLEOTIDE SEQUENCE [LARGE SCALE GENOMIC DNA]</scope>
    <source>
        <strain evidence="2 3">Pan153</strain>
    </source>
</reference>
<evidence type="ECO:0000313" key="3">
    <source>
        <dbReference type="Proteomes" id="UP000320839"/>
    </source>
</evidence>
<dbReference type="PROSITE" id="PS51534">
    <property type="entry name" value="SEFIR"/>
    <property type="match status" value="1"/>
</dbReference>
<dbReference type="EMBL" id="CP036317">
    <property type="protein sequence ID" value="QDV17757.1"/>
    <property type="molecule type" value="Genomic_DNA"/>
</dbReference>
<feature type="domain" description="SEFIR" evidence="1">
    <location>
        <begin position="2"/>
        <end position="142"/>
    </location>
</feature>
<dbReference type="GO" id="GO:0007165">
    <property type="term" value="P:signal transduction"/>
    <property type="evidence" value="ECO:0007669"/>
    <property type="project" value="InterPro"/>
</dbReference>